<dbReference type="PROSITE" id="PS50893">
    <property type="entry name" value="ABC_TRANSPORTER_2"/>
    <property type="match status" value="1"/>
</dbReference>
<keyword evidence="4" id="KW-1278">Translocase</keyword>
<reference evidence="8" key="1">
    <citation type="journal article" date="2019" name="Int. J. Syst. Evol. Microbiol.">
        <title>The Global Catalogue of Microorganisms (GCM) 10K type strain sequencing project: providing services to taxonomists for standard genome sequencing and annotation.</title>
        <authorList>
            <consortium name="The Broad Institute Genomics Platform"/>
            <consortium name="The Broad Institute Genome Sequencing Center for Infectious Disease"/>
            <person name="Wu L."/>
            <person name="Ma J."/>
        </authorList>
    </citation>
    <scope>NUCLEOTIDE SEQUENCE [LARGE SCALE GENOMIC DNA]</scope>
    <source>
        <strain evidence="8">CCM 7427</strain>
    </source>
</reference>
<dbReference type="SMART" id="SM00382">
    <property type="entry name" value="AAA"/>
    <property type="match status" value="1"/>
</dbReference>
<dbReference type="PANTHER" id="PTHR42794">
    <property type="entry name" value="HEMIN IMPORT ATP-BINDING PROTEIN HMUV"/>
    <property type="match status" value="1"/>
</dbReference>
<dbReference type="Proteomes" id="UP001597521">
    <property type="component" value="Unassembled WGS sequence"/>
</dbReference>
<dbReference type="GO" id="GO:0005524">
    <property type="term" value="F:ATP binding"/>
    <property type="evidence" value="ECO:0007669"/>
    <property type="project" value="UniProtKB-KW"/>
</dbReference>
<evidence type="ECO:0000259" key="6">
    <source>
        <dbReference type="PROSITE" id="PS50893"/>
    </source>
</evidence>
<keyword evidence="2" id="KW-0547">Nucleotide-binding</keyword>
<dbReference type="Pfam" id="PF00005">
    <property type="entry name" value="ABC_tran"/>
    <property type="match status" value="1"/>
</dbReference>
<evidence type="ECO:0000313" key="8">
    <source>
        <dbReference type="Proteomes" id="UP001597521"/>
    </source>
</evidence>
<dbReference type="CDD" id="cd03214">
    <property type="entry name" value="ABC_Iron-Siderophores_B12_Hemin"/>
    <property type="match status" value="1"/>
</dbReference>
<dbReference type="InterPro" id="IPR027417">
    <property type="entry name" value="P-loop_NTPase"/>
</dbReference>
<dbReference type="Gene3D" id="3.40.50.300">
    <property type="entry name" value="P-loop containing nucleotide triphosphate hydrolases"/>
    <property type="match status" value="1"/>
</dbReference>
<comment type="function">
    <text evidence="5">Part of the ABC transporter complex HmuTUV involved in hemin import. Responsible for energy coupling to the transport system.</text>
</comment>
<accession>A0ABW5QPV2</accession>
<evidence type="ECO:0000256" key="4">
    <source>
        <dbReference type="ARBA" id="ARBA00022967"/>
    </source>
</evidence>
<dbReference type="PANTHER" id="PTHR42794:SF1">
    <property type="entry name" value="HEMIN IMPORT ATP-BINDING PROTEIN HMUV"/>
    <property type="match status" value="1"/>
</dbReference>
<feature type="domain" description="ABC transporter" evidence="6">
    <location>
        <begin position="4"/>
        <end position="240"/>
    </location>
</feature>
<evidence type="ECO:0000256" key="2">
    <source>
        <dbReference type="ARBA" id="ARBA00022741"/>
    </source>
</evidence>
<dbReference type="InterPro" id="IPR003593">
    <property type="entry name" value="AAA+_ATPase"/>
</dbReference>
<evidence type="ECO:0000256" key="1">
    <source>
        <dbReference type="ARBA" id="ARBA00022448"/>
    </source>
</evidence>
<protein>
    <submittedName>
        <fullName evidence="7">ABC transporter ATP-binding protein</fullName>
    </submittedName>
</protein>
<gene>
    <name evidence="7" type="ORF">ACFSX5_18260</name>
</gene>
<keyword evidence="3 7" id="KW-0067">ATP-binding</keyword>
<evidence type="ECO:0000256" key="5">
    <source>
        <dbReference type="ARBA" id="ARBA00037066"/>
    </source>
</evidence>
<organism evidence="7 8">
    <name type="scientific">Devosia albogilva</name>
    <dbReference type="NCBI Taxonomy" id="429726"/>
    <lineage>
        <taxon>Bacteria</taxon>
        <taxon>Pseudomonadati</taxon>
        <taxon>Pseudomonadota</taxon>
        <taxon>Alphaproteobacteria</taxon>
        <taxon>Hyphomicrobiales</taxon>
        <taxon>Devosiaceae</taxon>
        <taxon>Devosia</taxon>
    </lineage>
</organism>
<comment type="caution">
    <text evidence="7">The sequence shown here is derived from an EMBL/GenBank/DDBJ whole genome shotgun (WGS) entry which is preliminary data.</text>
</comment>
<sequence>MSGLVVTRLSVHGGEQTIVDAATLSAPAGQITGLVGPNGAGKSTMMRAALGLGETVGGEVHFAGADLLAMGRRERAKICAFVEQTATTETRITVREVVGLGRLPHQPSWQAEPSEKDETIVEQALAAVELSAFADRVFNTLSGGEQQRVHLARALAQQPRLLVLDEPTSHLDMRAQRHMLELLRGRATAGLTVLMAIHDLNLAAGYCDRLVVMNYGRIVAEGAPEDVLTPALLRDVYGIEASVIAHPVTGKPLIAY</sequence>
<dbReference type="RefSeq" id="WP_386835364.1">
    <property type="nucleotide sequence ID" value="NZ_JBHUNP010000001.1"/>
</dbReference>
<proteinExistence type="predicted"/>
<evidence type="ECO:0000313" key="7">
    <source>
        <dbReference type="EMBL" id="MFD2649735.1"/>
    </source>
</evidence>
<evidence type="ECO:0000256" key="3">
    <source>
        <dbReference type="ARBA" id="ARBA00022840"/>
    </source>
</evidence>
<dbReference type="InterPro" id="IPR003439">
    <property type="entry name" value="ABC_transporter-like_ATP-bd"/>
</dbReference>
<keyword evidence="8" id="KW-1185">Reference proteome</keyword>
<dbReference type="SUPFAM" id="SSF52540">
    <property type="entry name" value="P-loop containing nucleoside triphosphate hydrolases"/>
    <property type="match status" value="1"/>
</dbReference>
<name>A0ABW5QPV2_9HYPH</name>
<dbReference type="EMBL" id="JBHUNP010000001">
    <property type="protein sequence ID" value="MFD2649735.1"/>
    <property type="molecule type" value="Genomic_DNA"/>
</dbReference>
<keyword evidence="1" id="KW-0813">Transport</keyword>